<keyword evidence="4 12" id="KW-0894">Sodium channel</keyword>
<accession>A0A8K0GGI0</accession>
<dbReference type="Gene3D" id="2.60.470.10">
    <property type="entry name" value="Acid-sensing ion channels like domains"/>
    <property type="match status" value="1"/>
</dbReference>
<dbReference type="Pfam" id="PF00858">
    <property type="entry name" value="ASC"/>
    <property type="match status" value="1"/>
</dbReference>
<evidence type="ECO:0000256" key="4">
    <source>
        <dbReference type="ARBA" id="ARBA00022461"/>
    </source>
</evidence>
<dbReference type="AlphaFoldDB" id="A0A8K0GGI0"/>
<evidence type="ECO:0000256" key="13">
    <source>
        <dbReference type="SAM" id="Phobius"/>
    </source>
</evidence>
<protein>
    <submittedName>
        <fullName evidence="14">Uncharacterized protein</fullName>
    </submittedName>
</protein>
<comment type="similarity">
    <text evidence="2 12">Belongs to the amiloride-sensitive sodium channel (TC 1.A.6) family.</text>
</comment>
<comment type="caution">
    <text evidence="14">The sequence shown here is derived from an EMBL/GenBank/DDBJ whole genome shotgun (WGS) entry which is preliminary data.</text>
</comment>
<evidence type="ECO:0000256" key="8">
    <source>
        <dbReference type="ARBA" id="ARBA00023065"/>
    </source>
</evidence>
<evidence type="ECO:0000313" key="14">
    <source>
        <dbReference type="EMBL" id="KAF2903795.1"/>
    </source>
</evidence>
<name>A0A8K0GGI0_IGNLU</name>
<keyword evidence="6 13" id="KW-1133">Transmembrane helix</keyword>
<dbReference type="GO" id="GO:0005886">
    <property type="term" value="C:plasma membrane"/>
    <property type="evidence" value="ECO:0007669"/>
    <property type="project" value="TreeGrafter"/>
</dbReference>
<evidence type="ECO:0000256" key="12">
    <source>
        <dbReference type="RuleBase" id="RU000679"/>
    </source>
</evidence>
<dbReference type="InterPro" id="IPR001873">
    <property type="entry name" value="ENaC"/>
</dbReference>
<evidence type="ECO:0000256" key="5">
    <source>
        <dbReference type="ARBA" id="ARBA00022692"/>
    </source>
</evidence>
<dbReference type="GO" id="GO:0015280">
    <property type="term" value="F:ligand-gated sodium channel activity"/>
    <property type="evidence" value="ECO:0007669"/>
    <property type="project" value="TreeGrafter"/>
</dbReference>
<evidence type="ECO:0000256" key="10">
    <source>
        <dbReference type="ARBA" id="ARBA00023201"/>
    </source>
</evidence>
<dbReference type="PRINTS" id="PR01078">
    <property type="entry name" value="AMINACHANNEL"/>
</dbReference>
<gene>
    <name evidence="14" type="ORF">ILUMI_02372</name>
</gene>
<keyword evidence="8 12" id="KW-0406">Ion transport</keyword>
<feature type="transmembrane region" description="Helical" evidence="13">
    <location>
        <begin position="478"/>
        <end position="504"/>
    </location>
</feature>
<dbReference type="OrthoDB" id="6021021at2759"/>
<evidence type="ECO:0000256" key="11">
    <source>
        <dbReference type="ARBA" id="ARBA00023303"/>
    </source>
</evidence>
<evidence type="ECO:0000256" key="6">
    <source>
        <dbReference type="ARBA" id="ARBA00022989"/>
    </source>
</evidence>
<dbReference type="Proteomes" id="UP000801492">
    <property type="component" value="Unassembled WGS sequence"/>
</dbReference>
<keyword evidence="9 13" id="KW-0472">Membrane</keyword>
<evidence type="ECO:0000256" key="7">
    <source>
        <dbReference type="ARBA" id="ARBA00023053"/>
    </source>
</evidence>
<comment type="subcellular location">
    <subcellularLocation>
        <location evidence="1">Membrane</location>
        <topology evidence="1">Multi-pass membrane protein</topology>
    </subcellularLocation>
</comment>
<evidence type="ECO:0000256" key="9">
    <source>
        <dbReference type="ARBA" id="ARBA00023136"/>
    </source>
</evidence>
<reference evidence="14" key="1">
    <citation type="submission" date="2019-08" db="EMBL/GenBank/DDBJ databases">
        <title>The genome of the North American firefly Photinus pyralis.</title>
        <authorList>
            <consortium name="Photinus pyralis genome working group"/>
            <person name="Fallon T.R."/>
            <person name="Sander Lower S.E."/>
            <person name="Weng J.-K."/>
        </authorList>
    </citation>
    <scope>NUCLEOTIDE SEQUENCE</scope>
    <source>
        <strain evidence="14">TRF0915ILg1</strain>
        <tissue evidence="14">Whole body</tissue>
    </source>
</reference>
<dbReference type="Gene3D" id="1.10.287.770">
    <property type="entry name" value="YojJ-like"/>
    <property type="match status" value="1"/>
</dbReference>
<sequence length="539" mass="62592">MDDFGKPGVYILRDKSEKEDCKKNNCSPEEEKTPSCLQNLKYYIWEYCDTYQKWVHSPVIVTFATTQTPIWKIPFPAVTICSEIKAKKSRFNYTDIYIKKKKGEPITAKEEQEFEYMSLICDTPKELLNTNLTTSDQRAMDFLMEVAPDFDKMMFRVSWRGKRYKNITDLFTPILTSEGLCYTFNIMDRSEIFTDIVTNYRDSFSTFGKVSKYSIQSGYDPDATLDSYPRRSFIASIFGGLRVLLSIPREDIDYACIDAMQGFKVILHHPSEVPRGKLKYFRVPLDHSVTVAVKPNMMTTAKELSDYKPKDRRCYFSSERKLKYFKLYNQQNCLSECLIDFTLETCGCVGFHMQRQNSTPICSASKLKCVIGARAIYLANEVKKKVRKVNAESKDKIKDDSGEKCDCLPACNSLDFEMERSQAIWEWKEFLKIEQEVGEWNSENVSLDELHFARVVIFFKEMQFITSERNELYGQTDFLANCGGLLGLFTGFSFMSALEILYYLTLRFVCNLRKFGKHYWSGSEELLEKNKKLNNGKSN</sequence>
<keyword evidence="3 12" id="KW-0813">Transport</keyword>
<evidence type="ECO:0000313" key="15">
    <source>
        <dbReference type="Proteomes" id="UP000801492"/>
    </source>
</evidence>
<evidence type="ECO:0000256" key="2">
    <source>
        <dbReference type="ARBA" id="ARBA00007193"/>
    </source>
</evidence>
<keyword evidence="11 12" id="KW-0407">Ion channel</keyword>
<dbReference type="PANTHER" id="PTHR11690:SF288">
    <property type="entry name" value="AMILORIDE-SENSITIVE NA+ CHANNEL-RELATED"/>
    <property type="match status" value="1"/>
</dbReference>
<evidence type="ECO:0000256" key="1">
    <source>
        <dbReference type="ARBA" id="ARBA00004141"/>
    </source>
</evidence>
<evidence type="ECO:0000256" key="3">
    <source>
        <dbReference type="ARBA" id="ARBA00022448"/>
    </source>
</evidence>
<keyword evidence="7" id="KW-0915">Sodium</keyword>
<organism evidence="14 15">
    <name type="scientific">Ignelater luminosus</name>
    <name type="common">Cucubano</name>
    <name type="synonym">Pyrophorus luminosus</name>
    <dbReference type="NCBI Taxonomy" id="2038154"/>
    <lineage>
        <taxon>Eukaryota</taxon>
        <taxon>Metazoa</taxon>
        <taxon>Ecdysozoa</taxon>
        <taxon>Arthropoda</taxon>
        <taxon>Hexapoda</taxon>
        <taxon>Insecta</taxon>
        <taxon>Pterygota</taxon>
        <taxon>Neoptera</taxon>
        <taxon>Endopterygota</taxon>
        <taxon>Coleoptera</taxon>
        <taxon>Polyphaga</taxon>
        <taxon>Elateriformia</taxon>
        <taxon>Elateroidea</taxon>
        <taxon>Elateridae</taxon>
        <taxon>Agrypninae</taxon>
        <taxon>Pyrophorini</taxon>
        <taxon>Ignelater</taxon>
    </lineage>
</organism>
<proteinExistence type="inferred from homology"/>
<dbReference type="PANTHER" id="PTHR11690">
    <property type="entry name" value="AMILORIDE-SENSITIVE SODIUM CHANNEL-RELATED"/>
    <property type="match status" value="1"/>
</dbReference>
<keyword evidence="10 12" id="KW-0739">Sodium transport</keyword>
<keyword evidence="5 12" id="KW-0812">Transmembrane</keyword>
<dbReference type="EMBL" id="VTPC01000930">
    <property type="protein sequence ID" value="KAF2903795.1"/>
    <property type="molecule type" value="Genomic_DNA"/>
</dbReference>
<keyword evidence="15" id="KW-1185">Reference proteome</keyword>